<organism evidence="1 2">
    <name type="scientific">Pelosinus fermentans JBW45</name>
    <dbReference type="NCBI Taxonomy" id="1192197"/>
    <lineage>
        <taxon>Bacteria</taxon>
        <taxon>Bacillati</taxon>
        <taxon>Bacillota</taxon>
        <taxon>Negativicutes</taxon>
        <taxon>Selenomonadales</taxon>
        <taxon>Sporomusaceae</taxon>
        <taxon>Pelosinus</taxon>
    </lineage>
</organism>
<proteinExistence type="predicted"/>
<evidence type="ECO:0000313" key="1">
    <source>
        <dbReference type="EMBL" id="AJQ28765.1"/>
    </source>
</evidence>
<reference evidence="1 2" key="1">
    <citation type="journal article" date="2015" name="Genome Announc.">
        <title>Complete Genome Sequence of Pelosinus fermentans JBW45, a Member of a Remarkably Competitive Group of Negativicutes in the Firmicutes Phylum.</title>
        <authorList>
            <person name="De Leon K.B."/>
            <person name="Utturkar S.M."/>
            <person name="Camilleri L.B."/>
            <person name="Elias D.A."/>
            <person name="Arkin A.P."/>
            <person name="Fields M.W."/>
            <person name="Brown S.D."/>
            <person name="Wall J.D."/>
        </authorList>
    </citation>
    <scope>NUCLEOTIDE SEQUENCE [LARGE SCALE GENOMIC DNA]</scope>
    <source>
        <strain evidence="1 2">JBW45</strain>
    </source>
</reference>
<gene>
    <name evidence="1" type="ORF">JBW_03424</name>
</gene>
<dbReference type="AlphaFoldDB" id="I9NM86"/>
<dbReference type="STRING" id="1192197.JBW_03424"/>
<dbReference type="HOGENOM" id="CLU_1843223_0_0_9"/>
<evidence type="ECO:0000313" key="2">
    <source>
        <dbReference type="Proteomes" id="UP000005361"/>
    </source>
</evidence>
<name>I9NM86_9FIRM</name>
<accession>I9NM86</accession>
<dbReference type="OrthoDB" id="4981820at2"/>
<reference evidence="2" key="2">
    <citation type="submission" date="2015-02" db="EMBL/GenBank/DDBJ databases">
        <title>Complete Genome Sequence of Pelosinus fermentans JBW45.</title>
        <authorList>
            <person name="De Leon K.B."/>
            <person name="Utturkar S.M."/>
            <person name="Camilleri L.B."/>
            <person name="Arkin A.P."/>
            <person name="Fields M.W."/>
            <person name="Brown S.D."/>
            <person name="Wall J.D."/>
        </authorList>
    </citation>
    <scope>NUCLEOTIDE SEQUENCE [LARGE SCALE GENOMIC DNA]</scope>
    <source>
        <strain evidence="2">JBW45</strain>
    </source>
</reference>
<dbReference type="KEGG" id="pft:JBW_03424"/>
<dbReference type="RefSeq" id="WP_007959835.1">
    <property type="nucleotide sequence ID" value="NZ_CP010978.1"/>
</dbReference>
<protein>
    <submittedName>
        <fullName evidence="1">Uncharacterized protein</fullName>
    </submittedName>
</protein>
<dbReference type="Proteomes" id="UP000005361">
    <property type="component" value="Chromosome"/>
</dbReference>
<dbReference type="EMBL" id="CP010978">
    <property type="protein sequence ID" value="AJQ28765.1"/>
    <property type="molecule type" value="Genomic_DNA"/>
</dbReference>
<sequence length="139" mass="15054">MRPASTRPRVIPEVELQNSTNPFGLSKPNTAVRLSGVDDVISESLAGAKNGAGNITSNFRVNTDEALALGDKLLGQGYKEVGKAGSGVFEKQVGSQTYRFRIDENSLLGKHAPNEPHVHVEILDENRNILVNNHIPLID</sequence>